<accession>A0A2N3I316</accession>
<dbReference type="Gene3D" id="2.170.130.10">
    <property type="entry name" value="TonB-dependent receptor, plug domain"/>
    <property type="match status" value="1"/>
</dbReference>
<keyword evidence="6 8" id="KW-0472">Membrane</keyword>
<evidence type="ECO:0000256" key="5">
    <source>
        <dbReference type="ARBA" id="ARBA00023077"/>
    </source>
</evidence>
<dbReference type="InterPro" id="IPR036942">
    <property type="entry name" value="Beta-barrel_TonB_sf"/>
</dbReference>
<dbReference type="EMBL" id="MVDE01000022">
    <property type="protein sequence ID" value="PKQ64695.1"/>
    <property type="molecule type" value="Genomic_DNA"/>
</dbReference>
<dbReference type="InterPro" id="IPR000531">
    <property type="entry name" value="Beta-barrel_TonB"/>
</dbReference>
<evidence type="ECO:0000256" key="8">
    <source>
        <dbReference type="PROSITE-ProRule" id="PRU01360"/>
    </source>
</evidence>
<evidence type="ECO:0008006" key="15">
    <source>
        <dbReference type="Google" id="ProtNLM"/>
    </source>
</evidence>
<feature type="chain" id="PRO_5014755684" description="TonB-dependent receptor" evidence="10">
    <location>
        <begin position="28"/>
        <end position="819"/>
    </location>
</feature>
<dbReference type="Pfam" id="PF13715">
    <property type="entry name" value="CarbopepD_reg_2"/>
    <property type="match status" value="1"/>
</dbReference>
<evidence type="ECO:0000259" key="12">
    <source>
        <dbReference type="Pfam" id="PF07715"/>
    </source>
</evidence>
<keyword evidence="4 8" id="KW-0812">Transmembrane</keyword>
<feature type="domain" description="TonB-dependent receptor-like beta-barrel" evidence="11">
    <location>
        <begin position="389"/>
        <end position="780"/>
    </location>
</feature>
<dbReference type="SUPFAM" id="SSF56935">
    <property type="entry name" value="Porins"/>
    <property type="match status" value="1"/>
</dbReference>
<dbReference type="GO" id="GO:0015344">
    <property type="term" value="F:siderophore uptake transmembrane transporter activity"/>
    <property type="evidence" value="ECO:0007669"/>
    <property type="project" value="TreeGrafter"/>
</dbReference>
<dbReference type="PANTHER" id="PTHR30069:SF57">
    <property type="entry name" value="TONB-DEPENDENT RECEPTOR"/>
    <property type="match status" value="1"/>
</dbReference>
<dbReference type="Gene3D" id="2.60.40.1120">
    <property type="entry name" value="Carboxypeptidase-like, regulatory domain"/>
    <property type="match status" value="1"/>
</dbReference>
<dbReference type="Proteomes" id="UP000233618">
    <property type="component" value="Unassembled WGS sequence"/>
</dbReference>
<keyword evidence="3 8" id="KW-1134">Transmembrane beta strand</keyword>
<keyword evidence="10" id="KW-0732">Signal</keyword>
<dbReference type="InterPro" id="IPR039426">
    <property type="entry name" value="TonB-dep_rcpt-like"/>
</dbReference>
<comment type="caution">
    <text evidence="13">The sequence shown here is derived from an EMBL/GenBank/DDBJ whole genome shotgun (WGS) entry which is preliminary data.</text>
</comment>
<dbReference type="GO" id="GO:0044718">
    <property type="term" value="P:siderophore transmembrane transport"/>
    <property type="evidence" value="ECO:0007669"/>
    <property type="project" value="TreeGrafter"/>
</dbReference>
<evidence type="ECO:0000256" key="2">
    <source>
        <dbReference type="ARBA" id="ARBA00022448"/>
    </source>
</evidence>
<evidence type="ECO:0000256" key="4">
    <source>
        <dbReference type="ARBA" id="ARBA00022692"/>
    </source>
</evidence>
<proteinExistence type="inferred from homology"/>
<dbReference type="PANTHER" id="PTHR30069">
    <property type="entry name" value="TONB-DEPENDENT OUTER MEMBRANE RECEPTOR"/>
    <property type="match status" value="1"/>
</dbReference>
<comment type="similarity">
    <text evidence="8 9">Belongs to the TonB-dependent receptor family.</text>
</comment>
<dbReference type="Pfam" id="PF00593">
    <property type="entry name" value="TonB_dep_Rec_b-barrel"/>
    <property type="match status" value="1"/>
</dbReference>
<feature type="signal peptide" evidence="10">
    <location>
        <begin position="1"/>
        <end position="27"/>
    </location>
</feature>
<dbReference type="InterPro" id="IPR012910">
    <property type="entry name" value="Plug_dom"/>
</dbReference>
<evidence type="ECO:0000256" key="9">
    <source>
        <dbReference type="RuleBase" id="RU003357"/>
    </source>
</evidence>
<evidence type="ECO:0000256" key="10">
    <source>
        <dbReference type="SAM" id="SignalP"/>
    </source>
</evidence>
<evidence type="ECO:0000256" key="7">
    <source>
        <dbReference type="ARBA" id="ARBA00023237"/>
    </source>
</evidence>
<evidence type="ECO:0000313" key="14">
    <source>
        <dbReference type="Proteomes" id="UP000233618"/>
    </source>
</evidence>
<feature type="domain" description="TonB-dependent receptor plug" evidence="12">
    <location>
        <begin position="131"/>
        <end position="236"/>
    </location>
</feature>
<evidence type="ECO:0000256" key="6">
    <source>
        <dbReference type="ARBA" id="ARBA00023136"/>
    </source>
</evidence>
<dbReference type="InterPro" id="IPR008969">
    <property type="entry name" value="CarboxyPept-like_regulatory"/>
</dbReference>
<dbReference type="PROSITE" id="PS52016">
    <property type="entry name" value="TONB_DEPENDENT_REC_3"/>
    <property type="match status" value="1"/>
</dbReference>
<evidence type="ECO:0000256" key="1">
    <source>
        <dbReference type="ARBA" id="ARBA00004571"/>
    </source>
</evidence>
<organism evidence="13 14">
    <name type="scientific">Labilibaculum manganireducens</name>
    <dbReference type="NCBI Taxonomy" id="1940525"/>
    <lineage>
        <taxon>Bacteria</taxon>
        <taxon>Pseudomonadati</taxon>
        <taxon>Bacteroidota</taxon>
        <taxon>Bacteroidia</taxon>
        <taxon>Marinilabiliales</taxon>
        <taxon>Marinifilaceae</taxon>
        <taxon>Labilibaculum</taxon>
    </lineage>
</organism>
<protein>
    <recommendedName>
        <fullName evidence="15">TonB-dependent receptor</fullName>
    </recommendedName>
</protein>
<comment type="subcellular location">
    <subcellularLocation>
        <location evidence="1 8">Cell outer membrane</location>
        <topology evidence="1 8">Multi-pass membrane protein</topology>
    </subcellularLocation>
</comment>
<sequence>MHLIMRVLTHISISIAMLICFAFSVSAENITSSVKGKVIDSNSSKPIPYASVALEGSSMGAVTNFDGEFVIENVPVGHYHVIATCVGYKLDKKELELKGGKNSVLEFKIAEDFIGLDQVVVTADRNRIQRKDAPVVVNSISTKLLEQTSSANLADGLVFSPGLRVENNCNNCGFSQVRMNGLEGPYTQILINSRAIFSGLAGVYGLEHIPASMIQRVEIVRGGGSALFGGNAIAGTINIITKDPVANTFKAGVKYGVVGVGVDGGGDAASDMTADFNASVVSEDHNSGIFIFGMNRQRGEWDANKDGYSDMVKLKNISAGLRAYHRLSDLAKLTLEYHVVDEYRRGGDQLNLKAHEATVAEEVSHRINSGSLAWDQYFNQDRISKLSVYASGQSIDRDSYYGAATIYDENGVALSTPIPDYGAYGQTDDLAVSTGIQFFTKFDNLFFAPADITLGLENVYNSLKDDKLGYYDFTNNEFVKTTNIADQTSNTIGAFAQSKWDLGAVKFLLGVRMDSYEIKNSAENSNYSNTVFSPRANVLFDVFKGSQLRVSYARGFRAPQIFDEDLHIEASTARRITHELADDLTEEKSNSYTVSWDYTKAFGKMQTYFLAEGFNTQLIDPFFNEFSEVDASGNMVMLRKNANGAVVRGVNFECKLAPSYKLDFQMGLTLQSSKYDDAVDQGEDEDTANTTTDDILRTPEQYGYFAMNWKPLHEFTTTLSGSYTGPMNLIHLSGGDDKYGNEIHESLVKSDRFMDLGINFSYHFDLGSDVKLQFDLGMKNIFNSFQDDFDFGPSRDASYVYGPLNPRTIYFGVKLGNIL</sequence>
<reference evidence="13 14" key="1">
    <citation type="journal article" date="2017" name="Front. Microbiol.">
        <title>Labilibaculum manganireducens gen. nov., sp. nov. and Labilibaculum filiforme sp. nov., Novel Bacteroidetes Isolated from Subsurface Sediments of the Baltic Sea.</title>
        <authorList>
            <person name="Vandieken V."/>
            <person name="Marshall I.P."/>
            <person name="Niemann H."/>
            <person name="Engelen B."/>
            <person name="Cypionka H."/>
        </authorList>
    </citation>
    <scope>NUCLEOTIDE SEQUENCE [LARGE SCALE GENOMIC DNA]</scope>
    <source>
        <strain evidence="13 14">59.10-2M</strain>
    </source>
</reference>
<name>A0A2N3I316_9BACT</name>
<keyword evidence="14" id="KW-1185">Reference proteome</keyword>
<evidence type="ECO:0000313" key="13">
    <source>
        <dbReference type="EMBL" id="PKQ64695.1"/>
    </source>
</evidence>
<keyword evidence="5 9" id="KW-0798">TonB box</keyword>
<keyword evidence="7 8" id="KW-0998">Cell outer membrane</keyword>
<dbReference type="SUPFAM" id="SSF49464">
    <property type="entry name" value="Carboxypeptidase regulatory domain-like"/>
    <property type="match status" value="1"/>
</dbReference>
<dbReference type="AlphaFoldDB" id="A0A2N3I316"/>
<dbReference type="InterPro" id="IPR037066">
    <property type="entry name" value="Plug_dom_sf"/>
</dbReference>
<dbReference type="GO" id="GO:0009279">
    <property type="term" value="C:cell outer membrane"/>
    <property type="evidence" value="ECO:0007669"/>
    <property type="project" value="UniProtKB-SubCell"/>
</dbReference>
<evidence type="ECO:0000259" key="11">
    <source>
        <dbReference type="Pfam" id="PF00593"/>
    </source>
</evidence>
<dbReference type="Pfam" id="PF07715">
    <property type="entry name" value="Plug"/>
    <property type="match status" value="1"/>
</dbReference>
<keyword evidence="2 8" id="KW-0813">Transport</keyword>
<gene>
    <name evidence="13" type="ORF">BZG01_14005</name>
</gene>
<evidence type="ECO:0000256" key="3">
    <source>
        <dbReference type="ARBA" id="ARBA00022452"/>
    </source>
</evidence>
<dbReference type="Gene3D" id="2.40.170.20">
    <property type="entry name" value="TonB-dependent receptor, beta-barrel domain"/>
    <property type="match status" value="1"/>
</dbReference>